<dbReference type="Pfam" id="PF20419">
    <property type="entry name" value="DUF6701"/>
    <property type="match status" value="1"/>
</dbReference>
<feature type="domain" description="DUF6701" evidence="2">
    <location>
        <begin position="367"/>
        <end position="991"/>
    </location>
</feature>
<keyword evidence="1" id="KW-0732">Signal</keyword>
<dbReference type="AlphaFoldDB" id="A0A3N5XX34"/>
<dbReference type="Proteomes" id="UP000275281">
    <property type="component" value="Unassembled WGS sequence"/>
</dbReference>
<evidence type="ECO:0000313" key="3">
    <source>
        <dbReference type="EMBL" id="RPJ65322.1"/>
    </source>
</evidence>
<protein>
    <recommendedName>
        <fullName evidence="2">DUF6701 domain-containing protein</fullName>
    </recommendedName>
</protein>
<dbReference type="RefSeq" id="WP_124028869.1">
    <property type="nucleotide sequence ID" value="NZ_JBHRSN010000014.1"/>
</dbReference>
<sequence length="993" mass="105625">MRFIILLLLFPVLADAAQCTAVFGDPASSYSPDGSISFKKDAFVRGSDGVLDISDINIQNQNGTPTCSPVQCSSSGQTAESIGLSAFQFTSSDNDISVSNDSSQMLTQGDYKDVVVGNRADLVFTSSTSGVTKLEKLELKTDANVFLAGGVYWIKQLIVGNRAFIRINSNESVIIYTSDTVDIKNDAFLNPTFTNPASTADQLLLISYDSVEIGVRSIVNGFIYAAESIDMKTDAIVYGAINAEEIELGTRAFVEYRADALDNLDGGSACSGSQQGPNRYRITFNSPALTCDAAEIDILVCADDSCNTPFTDYPVSVSVTNGNGDRQNKTFTSQTSFTIARKTEGLEAIAFATDNVQSAPLNPTLCEGNCSIEFVNAGLVLFDSNSGFSSPLPDQKAEVSLSRLGIAALRDPGDESGVCAAALEGTRTLDLSYNCIDGATGYSSDICRVPFAGIPVNGDGSGVSTGQISVTFNNEGIAQLSDYSYADAGRVFLSVSGQITGADLSPTVASDSDNFDSIPNRLVLQSSSTGTSPTRAAASFEVTVQALGAQNGVLPGYQPASLHYKFTRISPDSNIASEAELTLENAVLTSSTTGTFSGPVSIDFDSGVFNTDAAKLNESGEYSLELQDQNYLGSDAINTFGSRLNTEQPTDLGRFIPAYFEASINSPRTADACTSFTYIGQAFGFNMGAEPIVTLVAMNAEGEITNNYDSAHWTLNPSASLISNNTSYSVTDNTGYTAALLLETASTFLSAQNPQDYDGTQELVFNNVLATYTKTAASAAGFSPFNSNFNLTIAAAVFTDATFGSGNAICVQSNYPDGCESIEFPDIGDTQQRYGRLNLMDTYGPETRSLRVPIVAEHLVNGLWATNTVDSCTPIDIQQTAGQMSLTNASTESYETDITSLYSTIQSNGVLSLGISDTSDLVFSAPVDVAGNSLKGRMRLTLEPGVSDETWSEFLNVDWNLDGVINTNDKPSAEVSFGQFRGNDRLLNWRELR</sequence>
<organism evidence="3 4">
    <name type="scientific">Alteromonas sediminis</name>
    <dbReference type="NCBI Taxonomy" id="2259342"/>
    <lineage>
        <taxon>Bacteria</taxon>
        <taxon>Pseudomonadati</taxon>
        <taxon>Pseudomonadota</taxon>
        <taxon>Gammaproteobacteria</taxon>
        <taxon>Alteromonadales</taxon>
        <taxon>Alteromonadaceae</taxon>
        <taxon>Alteromonas/Salinimonas group</taxon>
        <taxon>Alteromonas</taxon>
    </lineage>
</organism>
<reference evidence="3 4" key="1">
    <citation type="submission" date="2018-11" db="EMBL/GenBank/DDBJ databases">
        <authorList>
            <person name="Ye M.-Q."/>
            <person name="Du Z.-J."/>
        </authorList>
    </citation>
    <scope>NUCLEOTIDE SEQUENCE [LARGE SCALE GENOMIC DNA]</scope>
    <source>
        <strain evidence="3 4">U0105</strain>
    </source>
</reference>
<gene>
    <name evidence="3" type="ORF">DRW07_15570</name>
</gene>
<dbReference type="EMBL" id="RPOK01000005">
    <property type="protein sequence ID" value="RPJ65322.1"/>
    <property type="molecule type" value="Genomic_DNA"/>
</dbReference>
<evidence type="ECO:0000256" key="1">
    <source>
        <dbReference type="SAM" id="SignalP"/>
    </source>
</evidence>
<dbReference type="InterPro" id="IPR046524">
    <property type="entry name" value="DUF6701"/>
</dbReference>
<accession>A0A3N5XX34</accession>
<evidence type="ECO:0000313" key="4">
    <source>
        <dbReference type="Proteomes" id="UP000275281"/>
    </source>
</evidence>
<proteinExistence type="predicted"/>
<keyword evidence="4" id="KW-1185">Reference proteome</keyword>
<feature type="chain" id="PRO_5018044623" description="DUF6701 domain-containing protein" evidence="1">
    <location>
        <begin position="17"/>
        <end position="993"/>
    </location>
</feature>
<evidence type="ECO:0000259" key="2">
    <source>
        <dbReference type="Pfam" id="PF20419"/>
    </source>
</evidence>
<feature type="signal peptide" evidence="1">
    <location>
        <begin position="1"/>
        <end position="16"/>
    </location>
</feature>
<comment type="caution">
    <text evidence="3">The sequence shown here is derived from an EMBL/GenBank/DDBJ whole genome shotgun (WGS) entry which is preliminary data.</text>
</comment>
<dbReference type="OrthoDB" id="9790247at2"/>
<name>A0A3N5XX34_9ALTE</name>